<accession>T0IDB6</accession>
<dbReference type="InterPro" id="IPR021331">
    <property type="entry name" value="Hva1_TUDOR"/>
</dbReference>
<dbReference type="Pfam" id="PF11160">
    <property type="entry name" value="Hva1_TUDOR"/>
    <property type="match status" value="1"/>
</dbReference>
<dbReference type="AlphaFoldDB" id="T0IDB6"/>
<name>T0IDB6_9SPHN</name>
<evidence type="ECO:0000313" key="2">
    <source>
        <dbReference type="EMBL" id="EQB07614.1"/>
    </source>
</evidence>
<dbReference type="eggNOG" id="ENOG503302Q">
    <property type="taxonomic scope" value="Bacteria"/>
</dbReference>
<dbReference type="OrthoDB" id="71751at2"/>
<comment type="caution">
    <text evidence="2">The sequence shown here is derived from an EMBL/GenBank/DDBJ whole genome shotgun (WGS) entry which is preliminary data.</text>
</comment>
<sequence length="75" mass="8302">MTRPTHRFALGDTVQWNSEAGMVGGTIVAIHEEDFLFKGYRHHASARDPQYEIRSLKTDHIAAHKGSALALMPSA</sequence>
<proteinExistence type="predicted"/>
<evidence type="ECO:0000313" key="3">
    <source>
        <dbReference type="Proteomes" id="UP000015527"/>
    </source>
</evidence>
<gene>
    <name evidence="2" type="ORF">L284_22410</name>
</gene>
<reference evidence="2 3" key="1">
    <citation type="journal article" date="2013" name="Genome Announc.">
        <title>Genome Sequence of Novosphingobium lindaniclasticum LE124T, Isolated from a Hexachlorocyclohexane Dumpsite.</title>
        <authorList>
            <person name="Saxena A."/>
            <person name="Nayyar N."/>
            <person name="Sangwan N."/>
            <person name="Kumari R."/>
            <person name="Khurana J.P."/>
            <person name="Lal R."/>
        </authorList>
    </citation>
    <scope>NUCLEOTIDE SEQUENCE [LARGE SCALE GENOMIC DNA]</scope>
    <source>
        <strain evidence="2 3">LE124</strain>
    </source>
</reference>
<keyword evidence="3" id="KW-1185">Reference proteome</keyword>
<dbReference type="RefSeq" id="WP_021236145.1">
    <property type="nucleotide sequence ID" value="NZ_ATHL01000153.1"/>
</dbReference>
<feature type="domain" description="Hypervirulence associated protein TUDOR" evidence="1">
    <location>
        <begin position="11"/>
        <end position="69"/>
    </location>
</feature>
<dbReference type="Proteomes" id="UP000015527">
    <property type="component" value="Unassembled WGS sequence"/>
</dbReference>
<evidence type="ECO:0000259" key="1">
    <source>
        <dbReference type="Pfam" id="PF11160"/>
    </source>
</evidence>
<protein>
    <recommendedName>
        <fullName evidence="1">Hypervirulence associated protein TUDOR domain-containing protein</fullName>
    </recommendedName>
</protein>
<dbReference type="PATRIC" id="fig|1096930.3.peg.4408"/>
<dbReference type="EMBL" id="ATHL01000153">
    <property type="protein sequence ID" value="EQB07614.1"/>
    <property type="molecule type" value="Genomic_DNA"/>
</dbReference>
<organism evidence="2 3">
    <name type="scientific">Novosphingobium lindaniclasticum LE124</name>
    <dbReference type="NCBI Taxonomy" id="1096930"/>
    <lineage>
        <taxon>Bacteria</taxon>
        <taxon>Pseudomonadati</taxon>
        <taxon>Pseudomonadota</taxon>
        <taxon>Alphaproteobacteria</taxon>
        <taxon>Sphingomonadales</taxon>
        <taxon>Sphingomonadaceae</taxon>
        <taxon>Novosphingobium</taxon>
    </lineage>
</organism>